<feature type="domain" description="Transcription regulator TrmB N-terminal" evidence="1">
    <location>
        <begin position="13"/>
        <end position="76"/>
    </location>
</feature>
<dbReference type="InterPro" id="IPR036390">
    <property type="entry name" value="WH_DNA-bd_sf"/>
</dbReference>
<dbReference type="Pfam" id="PF11495">
    <property type="entry name" value="Regulator_TrmB"/>
    <property type="match status" value="1"/>
</dbReference>
<dbReference type="SUPFAM" id="SSF46785">
    <property type="entry name" value="Winged helix' DNA-binding domain"/>
    <property type="match status" value="1"/>
</dbReference>
<dbReference type="AlphaFoldDB" id="A0A071MHX2"/>
<dbReference type="PANTHER" id="PTHR34293:SF1">
    <property type="entry name" value="HTH-TYPE TRANSCRIPTIONAL REGULATOR TRMBL2"/>
    <property type="match status" value="1"/>
</dbReference>
<reference evidence="3" key="1">
    <citation type="submission" date="2014-04" db="EMBL/GenBank/DDBJ databases">
        <title>In planta biocontrol of soil-borne Fusarium wilt of banana through a plant endophytic bacterium, Burkholderia cenocepacia 869T2.</title>
        <authorList>
            <person name="Ho Y.-N."/>
            <person name="Chiang H.-M."/>
            <person name="Chao C.-P."/>
            <person name="Su C.-C."/>
            <person name="Hsu H.-F."/>
            <person name="Guo C.-T."/>
            <person name="Hsieh J.-L."/>
            <person name="Huang C.-C."/>
        </authorList>
    </citation>
    <scope>NUCLEOTIDE SEQUENCE [LARGE SCALE GENOMIC DNA]</scope>
    <source>
        <strain evidence="3">869T2</strain>
    </source>
</reference>
<evidence type="ECO:0000313" key="3">
    <source>
        <dbReference type="EMBL" id="KEA60243.1"/>
    </source>
</evidence>
<evidence type="ECO:0000259" key="1">
    <source>
        <dbReference type="Pfam" id="PF01978"/>
    </source>
</evidence>
<organism evidence="3">
    <name type="scientific">Burkholderia cenocepacia</name>
    <dbReference type="NCBI Taxonomy" id="95486"/>
    <lineage>
        <taxon>Bacteria</taxon>
        <taxon>Pseudomonadati</taxon>
        <taxon>Pseudomonadota</taxon>
        <taxon>Betaproteobacteria</taxon>
        <taxon>Burkholderiales</taxon>
        <taxon>Burkholderiaceae</taxon>
        <taxon>Burkholderia</taxon>
        <taxon>Burkholderia cepacia complex</taxon>
    </lineage>
</organism>
<dbReference type="PANTHER" id="PTHR34293">
    <property type="entry name" value="HTH-TYPE TRANSCRIPTIONAL REGULATOR TRMBL2"/>
    <property type="match status" value="1"/>
</dbReference>
<dbReference type="EMBL" id="JJOA01000006">
    <property type="protein sequence ID" value="KEA60243.1"/>
    <property type="molecule type" value="Genomic_DNA"/>
</dbReference>
<sequence>MTADTELIASMTRLGFTQYEAQAYAALVGQAALTGAEVGRRASMPPSKVYETLARLEARGAVLVNRSEPVRYAAVPHTSLLAELRSRFNADLESAASALDRLPIQQEPGLVWSLSGAEPIVQAFARVISNAQTCLFAGIWDEELDELGPLLEAASGRGIDTHVAIYGNRTVNGPHTYDMAECGASARLRLSGRRLAVVVADEDDAVVAEFGDDTPDQATVTTNPVIALLAVEYIKADVSGRLMINAMSSAAYKKLLTTPAMRAMLRPIATKAEKSAGSD</sequence>
<dbReference type="InterPro" id="IPR051797">
    <property type="entry name" value="TrmB-like"/>
</dbReference>
<dbReference type="CDD" id="cd09124">
    <property type="entry name" value="PLDc_like_TrmB_middle"/>
    <property type="match status" value="1"/>
</dbReference>
<evidence type="ECO:0000259" key="2">
    <source>
        <dbReference type="Pfam" id="PF11495"/>
    </source>
</evidence>
<comment type="caution">
    <text evidence="3">The sequence shown here is derived from an EMBL/GenBank/DDBJ whole genome shotgun (WGS) entry which is preliminary data.</text>
</comment>
<name>A0A071MHX2_9BURK</name>
<dbReference type="Pfam" id="PF01978">
    <property type="entry name" value="TrmB"/>
    <property type="match status" value="1"/>
</dbReference>
<feature type="domain" description="Transcription regulator TrmB C-terminal" evidence="2">
    <location>
        <begin position="111"/>
        <end position="211"/>
    </location>
</feature>
<dbReference type="Gene3D" id="1.10.10.10">
    <property type="entry name" value="Winged helix-like DNA-binding domain superfamily/Winged helix DNA-binding domain"/>
    <property type="match status" value="1"/>
</dbReference>
<dbReference type="InterPro" id="IPR021586">
    <property type="entry name" value="Tscrpt_reg_TrmB_C"/>
</dbReference>
<accession>A0A071MHX2</accession>
<dbReference type="OrthoDB" id="1493540at2"/>
<dbReference type="InterPro" id="IPR002831">
    <property type="entry name" value="Tscrpt_reg_TrmB_N"/>
</dbReference>
<proteinExistence type="predicted"/>
<dbReference type="InterPro" id="IPR036388">
    <property type="entry name" value="WH-like_DNA-bd_sf"/>
</dbReference>
<protein>
    <submittedName>
        <fullName evidence="3">TrmB family transcriptional regulator</fullName>
    </submittedName>
</protein>
<gene>
    <name evidence="3" type="ORF">DT99_07345</name>
</gene>